<dbReference type="WBParaSite" id="PEQ_0000389801-mRNA-1">
    <property type="protein sequence ID" value="PEQ_0000389801-mRNA-1"/>
    <property type="gene ID" value="PEQ_0000389801"/>
</dbReference>
<protein>
    <submittedName>
        <fullName evidence="2">Uncharacterized protein</fullName>
    </submittedName>
</protein>
<dbReference type="AlphaFoldDB" id="A0A914RBN2"/>
<proteinExistence type="predicted"/>
<evidence type="ECO:0000313" key="1">
    <source>
        <dbReference type="Proteomes" id="UP000887564"/>
    </source>
</evidence>
<keyword evidence="1" id="KW-1185">Reference proteome</keyword>
<sequence length="150" mass="17375">MYNAIAVYEATIPSKRQSSKQTLHLDKRRHASLFHRRQLRRRWIAFYGTRLLQCLFCPSAPTIHHNNNKGCYCLSTSLIHRTAYHRCILNTPSRHSLEHHFPLDSRSSFDDLNSIADAINSYGHGNWDLSLSLSHSFCHYHQALNCLGDI</sequence>
<dbReference type="Proteomes" id="UP000887564">
    <property type="component" value="Unplaced"/>
</dbReference>
<accession>A0A914RBN2</accession>
<organism evidence="1 2">
    <name type="scientific">Parascaris equorum</name>
    <name type="common">Equine roundworm</name>
    <dbReference type="NCBI Taxonomy" id="6256"/>
    <lineage>
        <taxon>Eukaryota</taxon>
        <taxon>Metazoa</taxon>
        <taxon>Ecdysozoa</taxon>
        <taxon>Nematoda</taxon>
        <taxon>Chromadorea</taxon>
        <taxon>Rhabditida</taxon>
        <taxon>Spirurina</taxon>
        <taxon>Ascaridomorpha</taxon>
        <taxon>Ascaridoidea</taxon>
        <taxon>Ascarididae</taxon>
        <taxon>Parascaris</taxon>
    </lineage>
</organism>
<reference evidence="2" key="1">
    <citation type="submission" date="2022-11" db="UniProtKB">
        <authorList>
            <consortium name="WormBaseParasite"/>
        </authorList>
    </citation>
    <scope>IDENTIFICATION</scope>
</reference>
<name>A0A914RBN2_PAREQ</name>
<evidence type="ECO:0000313" key="2">
    <source>
        <dbReference type="WBParaSite" id="PEQ_0000389801-mRNA-1"/>
    </source>
</evidence>